<evidence type="ECO:0000313" key="1">
    <source>
        <dbReference type="EMBL" id="KAK1143457.1"/>
    </source>
</evidence>
<accession>A0ACC3B070</accession>
<organism evidence="1 2">
    <name type="scientific">Aspergillus melleus</name>
    <dbReference type="NCBI Taxonomy" id="138277"/>
    <lineage>
        <taxon>Eukaryota</taxon>
        <taxon>Fungi</taxon>
        <taxon>Dikarya</taxon>
        <taxon>Ascomycota</taxon>
        <taxon>Pezizomycotina</taxon>
        <taxon>Eurotiomycetes</taxon>
        <taxon>Eurotiomycetidae</taxon>
        <taxon>Eurotiales</taxon>
        <taxon>Aspergillaceae</taxon>
        <taxon>Aspergillus</taxon>
        <taxon>Aspergillus subgen. Circumdati</taxon>
    </lineage>
</organism>
<evidence type="ECO:0000313" key="2">
    <source>
        <dbReference type="Proteomes" id="UP001177260"/>
    </source>
</evidence>
<proteinExistence type="predicted"/>
<keyword evidence="2" id="KW-1185">Reference proteome</keyword>
<sequence length="536" mass="58941">MDESPLSLSDESTVLHAEAADPTNNVTKAEARIITKRIAHVLRFEFGIGKWGPGQDAVLCISSNQVLLPVVFYAIIAAGGVYAAASTTMTTLELTRQTRQSKARLIVTSEENQAKALATARECGLAGDRVLVLESMAHKRLLSDAVHRRRNYFDTSDQLSWDIITDLKTLEEKLICLLYSSGTTGPPKGVMLSHMNLVAEALLPQLVLRESRQGKPHLNAQYRTIGHLPTAHIAGCQGYFVTPAVAGGTVYWMPKFYIGEFIDHCRRHHITFLSTAPPVYLAIAESPRVTNHFKSLIRAESGAAPLSADVQQRAEGKLCCTISQRWGLTESTGSVTTMPWGQSDDTGSISPLLPNTRLRIVDDHARDVEQGAEGEILIKGPMVTRGYFENPGASAAAFTPDSWFRTGDIGVWKDGRIYVVDRKKELIKYKGLQVSPVEVEALLLSHDCVADVAVIGVKDPIAPGNELPRAYVVRERNTIVSEKELKDFVKLNLAHHKQLRGGVVFVKEIPKSSSGKILRRELRERANNSIQPQGKL</sequence>
<reference evidence="1 2" key="1">
    <citation type="journal article" date="2023" name="ACS Omega">
        <title>Identification of the Neoaspergillic Acid Biosynthesis Gene Cluster by Establishing an In Vitro CRISPR-Ribonucleoprotein Genetic System in Aspergillus melleus.</title>
        <authorList>
            <person name="Yuan B."/>
            <person name="Grau M.F."/>
            <person name="Murata R.M."/>
            <person name="Torok T."/>
            <person name="Venkateswaran K."/>
            <person name="Stajich J.E."/>
            <person name="Wang C.C.C."/>
        </authorList>
    </citation>
    <scope>NUCLEOTIDE SEQUENCE [LARGE SCALE GENOMIC DNA]</scope>
    <source>
        <strain evidence="1 2">IMV 1140</strain>
    </source>
</reference>
<comment type="caution">
    <text evidence="1">The sequence shown here is derived from an EMBL/GenBank/DDBJ whole genome shotgun (WGS) entry which is preliminary data.</text>
</comment>
<name>A0ACC3B070_9EURO</name>
<protein>
    <submittedName>
        <fullName evidence="1">Uncharacterized protein</fullName>
    </submittedName>
</protein>
<dbReference type="EMBL" id="JAOPJF010000040">
    <property type="protein sequence ID" value="KAK1143457.1"/>
    <property type="molecule type" value="Genomic_DNA"/>
</dbReference>
<dbReference type="Proteomes" id="UP001177260">
    <property type="component" value="Unassembled WGS sequence"/>
</dbReference>
<gene>
    <name evidence="1" type="ORF">N8T08_006785</name>
</gene>